<evidence type="ECO:0000313" key="3">
    <source>
        <dbReference type="Proteomes" id="UP000198504"/>
    </source>
</evidence>
<dbReference type="Pfam" id="PF00480">
    <property type="entry name" value="ROK"/>
    <property type="match status" value="1"/>
</dbReference>
<organism evidence="2 3">
    <name type="scientific">Microlunatus flavus</name>
    <dbReference type="NCBI Taxonomy" id="1036181"/>
    <lineage>
        <taxon>Bacteria</taxon>
        <taxon>Bacillati</taxon>
        <taxon>Actinomycetota</taxon>
        <taxon>Actinomycetes</taxon>
        <taxon>Propionibacteriales</taxon>
        <taxon>Propionibacteriaceae</taxon>
        <taxon>Microlunatus</taxon>
    </lineage>
</organism>
<keyword evidence="3" id="KW-1185">Reference proteome</keyword>
<dbReference type="OrthoDB" id="3189808at2"/>
<evidence type="ECO:0000256" key="1">
    <source>
        <dbReference type="ARBA" id="ARBA00006479"/>
    </source>
</evidence>
<keyword evidence="2" id="KW-0808">Transferase</keyword>
<dbReference type="STRING" id="1036181.SAMN05421756_103271"/>
<keyword evidence="2" id="KW-0418">Kinase</keyword>
<dbReference type="PANTHER" id="PTHR18964">
    <property type="entry name" value="ROK (REPRESSOR, ORF, KINASE) FAMILY"/>
    <property type="match status" value="1"/>
</dbReference>
<dbReference type="PANTHER" id="PTHR18964:SF173">
    <property type="entry name" value="GLUCOKINASE"/>
    <property type="match status" value="1"/>
</dbReference>
<dbReference type="GO" id="GO:0016301">
    <property type="term" value="F:kinase activity"/>
    <property type="evidence" value="ECO:0007669"/>
    <property type="project" value="UniProtKB-KW"/>
</dbReference>
<dbReference type="InterPro" id="IPR036390">
    <property type="entry name" value="WH_DNA-bd_sf"/>
</dbReference>
<proteinExistence type="inferred from homology"/>
<dbReference type="PROSITE" id="PS01125">
    <property type="entry name" value="ROK"/>
    <property type="match status" value="1"/>
</dbReference>
<dbReference type="SUPFAM" id="SSF46785">
    <property type="entry name" value="Winged helix' DNA-binding domain"/>
    <property type="match status" value="1"/>
</dbReference>
<dbReference type="InterPro" id="IPR049874">
    <property type="entry name" value="ROK_cs"/>
</dbReference>
<dbReference type="RefSeq" id="WP_091179020.1">
    <property type="nucleotide sequence ID" value="NZ_FOFA01000003.1"/>
</dbReference>
<dbReference type="InterPro" id="IPR000600">
    <property type="entry name" value="ROK"/>
</dbReference>
<evidence type="ECO:0000313" key="2">
    <source>
        <dbReference type="EMBL" id="SEQ37110.1"/>
    </source>
</evidence>
<accession>A0A1H9FGR1</accession>
<sequence>MTTVVTGPGDVLDLVRRGRARTRGDVVDATGLSRLTVAQRVDALLDARLIVEEGTTGPTGGRRSRSLVFNRHHSLVAVAAVDTTHAQLAVTDLDGTVLAEDALDVEVDDGPVRVLDRIADGLSRLLERHGSSAADLSGVGLSLPGPVDPVTGRPNQPPIMPGWDGYPVGDHLSGALGDVVVHTANDADAAALGEFAVGHPDVRAFCLVKVSTGIGAGIVLDGRSYTGADGGAGDIGHVKVDPASPLVCRCGAYGCLAAVASGRAVARELSVLGRSVTHGREVGALLRSGDPDAGRLTQEAGRRIGEVLAGMVCVLNPEVLVVGGALASAPLLTGVRETLYQRCLPRATRHLVLQLGTLGDRAAVVGLTRLVVDRELSADAVNRRLRR</sequence>
<dbReference type="Gene3D" id="3.30.420.40">
    <property type="match status" value="2"/>
</dbReference>
<dbReference type="InterPro" id="IPR036388">
    <property type="entry name" value="WH-like_DNA-bd_sf"/>
</dbReference>
<gene>
    <name evidence="2" type="ORF">SAMN05421756_103271</name>
</gene>
<dbReference type="AlphaFoldDB" id="A0A1H9FGR1"/>
<dbReference type="Proteomes" id="UP000198504">
    <property type="component" value="Unassembled WGS sequence"/>
</dbReference>
<protein>
    <submittedName>
        <fullName evidence="2">Sugar kinase of the NBD/HSP70 family, may contain an N-terminal HTH domain</fullName>
    </submittedName>
</protein>
<name>A0A1H9FGR1_9ACTN</name>
<dbReference type="Gene3D" id="1.10.10.10">
    <property type="entry name" value="Winged helix-like DNA-binding domain superfamily/Winged helix DNA-binding domain"/>
    <property type="match status" value="1"/>
</dbReference>
<comment type="similarity">
    <text evidence="1">Belongs to the ROK (NagC/XylR) family.</text>
</comment>
<dbReference type="EMBL" id="FOFA01000003">
    <property type="protein sequence ID" value="SEQ37110.1"/>
    <property type="molecule type" value="Genomic_DNA"/>
</dbReference>
<dbReference type="InterPro" id="IPR043129">
    <property type="entry name" value="ATPase_NBD"/>
</dbReference>
<dbReference type="SUPFAM" id="SSF53067">
    <property type="entry name" value="Actin-like ATPase domain"/>
    <property type="match status" value="1"/>
</dbReference>
<reference evidence="3" key="1">
    <citation type="submission" date="2016-10" db="EMBL/GenBank/DDBJ databases">
        <authorList>
            <person name="Varghese N."/>
            <person name="Submissions S."/>
        </authorList>
    </citation>
    <scope>NUCLEOTIDE SEQUENCE [LARGE SCALE GENOMIC DNA]</scope>
    <source>
        <strain evidence="3">CGMCC 4.6856</strain>
    </source>
</reference>